<dbReference type="Proteomes" id="UP001049518">
    <property type="component" value="Chromosome"/>
</dbReference>
<dbReference type="InterPro" id="IPR042099">
    <property type="entry name" value="ANL_N_sf"/>
</dbReference>
<organism evidence="2 3">
    <name type="scientific">Actinomadura graeca</name>
    <dbReference type="NCBI Taxonomy" id="2750812"/>
    <lineage>
        <taxon>Bacteria</taxon>
        <taxon>Bacillati</taxon>
        <taxon>Actinomycetota</taxon>
        <taxon>Actinomycetes</taxon>
        <taxon>Streptosporangiales</taxon>
        <taxon>Thermomonosporaceae</taxon>
        <taxon>Actinomadura</taxon>
    </lineage>
</organism>
<name>A0ABX8QU96_9ACTN</name>
<dbReference type="PANTHER" id="PTHR43767:SF1">
    <property type="entry name" value="NONRIBOSOMAL PEPTIDE SYNTHASE PES1 (EUROFUNG)-RELATED"/>
    <property type="match status" value="1"/>
</dbReference>
<dbReference type="InterPro" id="IPR020845">
    <property type="entry name" value="AMP-binding_CS"/>
</dbReference>
<dbReference type="PROSITE" id="PS00455">
    <property type="entry name" value="AMP_BINDING"/>
    <property type="match status" value="1"/>
</dbReference>
<feature type="domain" description="AMP-dependent synthetase/ligase" evidence="1">
    <location>
        <begin position="47"/>
        <end position="424"/>
    </location>
</feature>
<dbReference type="PANTHER" id="PTHR43767">
    <property type="entry name" value="LONG-CHAIN-FATTY-ACID--COA LIGASE"/>
    <property type="match status" value="1"/>
</dbReference>
<reference evidence="2" key="1">
    <citation type="submission" date="2020-07" db="EMBL/GenBank/DDBJ databases">
        <authorList>
            <person name="Tarantini F.S."/>
            <person name="Hong K.W."/>
            <person name="Chan K.G."/>
        </authorList>
    </citation>
    <scope>NUCLEOTIDE SEQUENCE</scope>
    <source>
        <strain evidence="2">32-07</strain>
    </source>
</reference>
<evidence type="ECO:0000259" key="1">
    <source>
        <dbReference type="Pfam" id="PF00501"/>
    </source>
</evidence>
<evidence type="ECO:0000313" key="2">
    <source>
        <dbReference type="EMBL" id="QXJ22379.1"/>
    </source>
</evidence>
<gene>
    <name evidence="2" type="ORF">AGRA3207_003369</name>
</gene>
<dbReference type="Pfam" id="PF00501">
    <property type="entry name" value="AMP-binding"/>
    <property type="match status" value="1"/>
</dbReference>
<evidence type="ECO:0000313" key="3">
    <source>
        <dbReference type="Proteomes" id="UP001049518"/>
    </source>
</evidence>
<dbReference type="SUPFAM" id="SSF56801">
    <property type="entry name" value="Acetyl-CoA synthetase-like"/>
    <property type="match status" value="1"/>
</dbReference>
<dbReference type="InterPro" id="IPR050237">
    <property type="entry name" value="ATP-dep_AMP-bd_enzyme"/>
</dbReference>
<proteinExistence type="predicted"/>
<keyword evidence="3" id="KW-1185">Reference proteome</keyword>
<accession>A0ABX8QU96</accession>
<dbReference type="InterPro" id="IPR000873">
    <property type="entry name" value="AMP-dep_synth/lig_dom"/>
</dbReference>
<dbReference type="RefSeq" id="WP_231335614.1">
    <property type="nucleotide sequence ID" value="NZ_CP059572.1"/>
</dbReference>
<protein>
    <submittedName>
        <fullName evidence="2">AMP-binding protein</fullName>
    </submittedName>
</protein>
<dbReference type="EMBL" id="CP059572">
    <property type="protein sequence ID" value="QXJ22379.1"/>
    <property type="molecule type" value="Genomic_DNA"/>
</dbReference>
<dbReference type="Gene3D" id="3.40.50.12780">
    <property type="entry name" value="N-terminal domain of ligase-like"/>
    <property type="match status" value="1"/>
</dbReference>
<sequence length="597" mass="63623">MRTEPVNSERIFAEPEIQARHRPDGSVLLSSAVPLEPYDADLGRPLRRWAAERPGAVLAAERWCGTWERLTYGDALARAEALGEALLRLGLGPDRPLLVLSGNSLRHLQLTLAGYVAGIPVVSLGTAYSLSGGPERLLTVTGIARPGAVYAEDGREYGAALTALAAAVPVTIVGRGPRDEADVLLDALLPTRPGDRLRAAAAAVTPDSVARIFFTSGSTGHPKAVPNTHRMLCAVQQMMRQVWPFLTTTPLTLVDWLPWSHTFGGNHNLHMVLTNGGTLYIDGGGPTPALFPRSLRNLAEISPNVYFNVPAGFALLADELERDSVLAKRFFSRLGLLFSAGAPLPEALRVRMLRLAGRFRGGEVRFTSSWGMTETASAVTSAHLDTDAPGAIGVPLPGITLKLAPVDGRLEMRAAGPTVMPGYLGDPVRTAEAFDEEGFYRTGDAGLPADAADPGRGLLFEGRLTEDFKLANGTWVRVGALRAALLAATDELAEAVITGSGRARVGALAWARQAGDPAAVRHALAEALARFNAGRRTSRRVDRLLLLAEPPDRDAGELTDKGAVSQLQVLRNRAAQVELLHRDPAPAEVILPADHAD</sequence>